<sequence length="763" mass="86426">MPTRKRQRKARQKSSGQVSPTPESLRALLGKPKCHCKNSCLQQFTGSCEFGELLLFRQQWSEMHKLDQDHAFEAIRKTVQSGESGGRTQWSFLGREVCVAAWKRLHGLGSRRFGKLIQAARAKETLPLADMRYLKKGTPSKAEKKDDTSRARVISYLQGIYDSVAETLPDVRDDTCDTDPVVTLEVPELVDPYVKAMNEAGGSDEAAPSSVAKRKGDKKVRTRKFSIQLHTERKHAQEDRYLPPGHIRDFWEQMKCSEALTGNEKPVAFSTFWRIWNQEYPFLKLRPTSSHSQCGTCMRHKMLIRGLTGHMKARQEQINQYISHLQSQYRDRICYWELRGKSRLKTNDVLIILDGMDQQKFAYPRSPSFLSKELQGLNRPRSHISGVIVHGRFILFTVPPANVPKDANSCIETTAHCLQILSQETDLSKITLHAQSDNTRVVGAARLRHLRSGHSHEDVDQTFGQLAAYISKHGRIASGPHDFRDIIQRWMDSSLDRPHETGRYSILLDQCRDWRAFLQLGVPVQLKGIGGPRAPHVFELDRRENLGQLAAEASDPFWQLQPHPNDVLIRTKHNMADEKYTYFALYYPFEVARVRLPLGLPAGLASLNPIGEDFKKEVFKHVPAMRSLGLNAAADYLVAWVTGDIDLEPLLDVRAMLDCKSWLSFAYDLVVGSSKLRCLHFVSFSLQLRVALRQGCHDQSDAVAQDLEPVRHYVGCARQRIALEAAARAWARGVPWAQAMSICNRAVSKADAAAKALPKRRAR</sequence>
<evidence type="ECO:0000313" key="3">
    <source>
        <dbReference type="EMBL" id="CAL1134419.1"/>
    </source>
</evidence>
<dbReference type="EMBL" id="CAMXCT030000606">
    <property type="protein sequence ID" value="CAL4768356.1"/>
    <property type="molecule type" value="Genomic_DNA"/>
</dbReference>
<keyword evidence="4" id="KW-1185">Reference proteome</keyword>
<gene>
    <name evidence="2" type="ORF">C1SCF055_LOCUS8873</name>
</gene>
<dbReference type="EMBL" id="CAMXCT010000606">
    <property type="protein sequence ID" value="CAI3981044.1"/>
    <property type="molecule type" value="Genomic_DNA"/>
</dbReference>
<evidence type="ECO:0000313" key="4">
    <source>
        <dbReference type="Proteomes" id="UP001152797"/>
    </source>
</evidence>
<protein>
    <submittedName>
        <fullName evidence="2">Uncharacterized protein</fullName>
    </submittedName>
</protein>
<dbReference type="EMBL" id="CAMXCT020000606">
    <property type="protein sequence ID" value="CAL1134419.1"/>
    <property type="molecule type" value="Genomic_DNA"/>
</dbReference>
<feature type="region of interest" description="Disordered" evidence="1">
    <location>
        <begin position="199"/>
        <end position="219"/>
    </location>
</feature>
<organism evidence="2">
    <name type="scientific">Cladocopium goreaui</name>
    <dbReference type="NCBI Taxonomy" id="2562237"/>
    <lineage>
        <taxon>Eukaryota</taxon>
        <taxon>Sar</taxon>
        <taxon>Alveolata</taxon>
        <taxon>Dinophyceae</taxon>
        <taxon>Suessiales</taxon>
        <taxon>Symbiodiniaceae</taxon>
        <taxon>Cladocopium</taxon>
    </lineage>
</organism>
<feature type="region of interest" description="Disordered" evidence="1">
    <location>
        <begin position="1"/>
        <end position="23"/>
    </location>
</feature>
<name>A0A9P1BX15_9DINO</name>
<evidence type="ECO:0000256" key="1">
    <source>
        <dbReference type="SAM" id="MobiDB-lite"/>
    </source>
</evidence>
<proteinExistence type="predicted"/>
<dbReference type="OrthoDB" id="5977709at2759"/>
<reference evidence="3" key="2">
    <citation type="submission" date="2024-04" db="EMBL/GenBank/DDBJ databases">
        <authorList>
            <person name="Chen Y."/>
            <person name="Shah S."/>
            <person name="Dougan E. K."/>
            <person name="Thang M."/>
            <person name="Chan C."/>
        </authorList>
    </citation>
    <scope>NUCLEOTIDE SEQUENCE [LARGE SCALE GENOMIC DNA]</scope>
</reference>
<feature type="compositionally biased region" description="Basic residues" evidence="1">
    <location>
        <begin position="1"/>
        <end position="12"/>
    </location>
</feature>
<comment type="caution">
    <text evidence="2">The sequence shown here is derived from an EMBL/GenBank/DDBJ whole genome shotgun (WGS) entry which is preliminary data.</text>
</comment>
<dbReference type="PANTHER" id="PTHR33153:SF3">
    <property type="entry name" value="TRAFFICKING PROTEIN PARTICLE COMPLEX SUBUNIT 11 DOMAIN-CONTAINING PROTEIN"/>
    <property type="match status" value="1"/>
</dbReference>
<accession>A0A9P1BX15</accession>
<evidence type="ECO:0000313" key="2">
    <source>
        <dbReference type="EMBL" id="CAI3981044.1"/>
    </source>
</evidence>
<dbReference type="AlphaFoldDB" id="A0A9P1BX15"/>
<dbReference type="PANTHER" id="PTHR33153">
    <property type="entry name" value="MYND-TYPE DOMAIN-CONTAINING PROTEIN"/>
    <property type="match status" value="1"/>
</dbReference>
<reference evidence="2" key="1">
    <citation type="submission" date="2022-10" db="EMBL/GenBank/DDBJ databases">
        <authorList>
            <person name="Chen Y."/>
            <person name="Dougan E. K."/>
            <person name="Chan C."/>
            <person name="Rhodes N."/>
            <person name="Thang M."/>
        </authorList>
    </citation>
    <scope>NUCLEOTIDE SEQUENCE</scope>
</reference>
<dbReference type="Proteomes" id="UP001152797">
    <property type="component" value="Unassembled WGS sequence"/>
</dbReference>